<keyword evidence="1" id="KW-1133">Transmembrane helix</keyword>
<gene>
    <name evidence="2" type="ORF">APHIGO_LOCUS6891</name>
</gene>
<dbReference type="Proteomes" id="UP001154329">
    <property type="component" value="Chromosome 2"/>
</dbReference>
<feature type="transmembrane region" description="Helical" evidence="1">
    <location>
        <begin position="37"/>
        <end position="63"/>
    </location>
</feature>
<proteinExistence type="predicted"/>
<keyword evidence="1" id="KW-0472">Membrane</keyword>
<sequence>MCSAVRIKRSPLSPPPVYVADNQTGFVSSTARVSLRVCVCVCVVVAVWSFFSCVCTVRLYIILSSLPPHSLLSRALSLRRPSLFFSAPANPRTPTIRSSFLPRAFLYYYYYFLNTLSSHPHNIYLLLVPI</sequence>
<dbReference type="EMBL" id="OU899035">
    <property type="protein sequence ID" value="CAH1725894.1"/>
    <property type="molecule type" value="Genomic_DNA"/>
</dbReference>
<reference evidence="2" key="2">
    <citation type="submission" date="2022-10" db="EMBL/GenBank/DDBJ databases">
        <authorList>
            <consortium name="ENA_rothamsted_submissions"/>
            <consortium name="culmorum"/>
            <person name="King R."/>
        </authorList>
    </citation>
    <scope>NUCLEOTIDE SEQUENCE</scope>
</reference>
<feature type="transmembrane region" description="Helical" evidence="1">
    <location>
        <begin position="108"/>
        <end position="127"/>
    </location>
</feature>
<evidence type="ECO:0000256" key="1">
    <source>
        <dbReference type="SAM" id="Phobius"/>
    </source>
</evidence>
<reference evidence="2" key="1">
    <citation type="submission" date="2022-02" db="EMBL/GenBank/DDBJ databases">
        <authorList>
            <person name="King R."/>
        </authorList>
    </citation>
    <scope>NUCLEOTIDE SEQUENCE</scope>
</reference>
<evidence type="ECO:0000313" key="3">
    <source>
        <dbReference type="Proteomes" id="UP001154329"/>
    </source>
</evidence>
<keyword evidence="1" id="KW-0812">Transmembrane</keyword>
<evidence type="ECO:0008006" key="4">
    <source>
        <dbReference type="Google" id="ProtNLM"/>
    </source>
</evidence>
<name>A0A9P0J2N7_APHGO</name>
<dbReference type="AlphaFoldDB" id="A0A9P0J2N7"/>
<protein>
    <recommendedName>
        <fullName evidence="4">Transmembrane protein</fullName>
    </recommendedName>
</protein>
<evidence type="ECO:0000313" key="2">
    <source>
        <dbReference type="EMBL" id="CAH1725894.1"/>
    </source>
</evidence>
<keyword evidence="3" id="KW-1185">Reference proteome</keyword>
<accession>A0A9P0J2N7</accession>
<organism evidence="2 3">
    <name type="scientific">Aphis gossypii</name>
    <name type="common">Cotton aphid</name>
    <dbReference type="NCBI Taxonomy" id="80765"/>
    <lineage>
        <taxon>Eukaryota</taxon>
        <taxon>Metazoa</taxon>
        <taxon>Ecdysozoa</taxon>
        <taxon>Arthropoda</taxon>
        <taxon>Hexapoda</taxon>
        <taxon>Insecta</taxon>
        <taxon>Pterygota</taxon>
        <taxon>Neoptera</taxon>
        <taxon>Paraneoptera</taxon>
        <taxon>Hemiptera</taxon>
        <taxon>Sternorrhyncha</taxon>
        <taxon>Aphidomorpha</taxon>
        <taxon>Aphidoidea</taxon>
        <taxon>Aphididae</taxon>
        <taxon>Aphidini</taxon>
        <taxon>Aphis</taxon>
        <taxon>Aphis</taxon>
    </lineage>
</organism>